<name>A0ABM6HWL8_9HYPH</name>
<reference evidence="1 2" key="1">
    <citation type="submission" date="2017-02" db="EMBL/GenBank/DDBJ databases">
        <authorList>
            <person name="Jeong S."/>
        </authorList>
    </citation>
    <scope>NUCLEOTIDE SEQUENCE [LARGE SCALE GENOMIC DNA]</scope>
    <source>
        <strain evidence="1 2">RMAR6-6</strain>
    </source>
</reference>
<sequence>MLDRDKAISFYPAEYVEELNSELEWARRANAGLEQLRPVWAEGWSSDSMAAQASANIISDFYELLGVDNYHDAKNRLKYLLLLEVDKP</sequence>
<accession>A0ABM6HWL8</accession>
<evidence type="ECO:0000313" key="1">
    <source>
        <dbReference type="EMBL" id="AQQ02427.1"/>
    </source>
</evidence>
<keyword evidence="2" id="KW-1185">Reference proteome</keyword>
<dbReference type="Proteomes" id="UP000188174">
    <property type="component" value="Chromosome"/>
</dbReference>
<evidence type="ECO:0000313" key="2">
    <source>
        <dbReference type="Proteomes" id="UP000188174"/>
    </source>
</evidence>
<protein>
    <submittedName>
        <fullName evidence="1">Uncharacterized protein</fullName>
    </submittedName>
</protein>
<gene>
    <name evidence="1" type="ORF">B0E33_01480</name>
</gene>
<proteinExistence type="predicted"/>
<dbReference type="EMBL" id="CP019630">
    <property type="protein sequence ID" value="AQQ02427.1"/>
    <property type="molecule type" value="Genomic_DNA"/>
</dbReference>
<dbReference type="RefSeq" id="WP_077290213.1">
    <property type="nucleotide sequence ID" value="NZ_CP019630.1"/>
</dbReference>
<organism evidence="1 2">
    <name type="scientific">Roseibium algicola</name>
    <dbReference type="NCBI Taxonomy" id="2857014"/>
    <lineage>
        <taxon>Bacteria</taxon>
        <taxon>Pseudomonadati</taxon>
        <taxon>Pseudomonadota</taxon>
        <taxon>Alphaproteobacteria</taxon>
        <taxon>Hyphomicrobiales</taxon>
        <taxon>Stappiaceae</taxon>
        <taxon>Roseibium</taxon>
    </lineage>
</organism>